<dbReference type="PANTHER" id="PTHR43610:SF1">
    <property type="entry name" value="N-ACETYLTRANSFERASE DOMAIN-CONTAINING PROTEIN"/>
    <property type="match status" value="1"/>
</dbReference>
<name>A0A0A6XZH1_9BACI</name>
<sequence length="202" mass="24086">MDEGLFQQPPTLENGRIQLIPMELEHVQPLFAINHPSIWKFMLTEVKTETDMYNWVARAVQLRQQQKALPFVVILKETNQIVGTTRLYELNKEQRSCELGSTWYDRHFQRTYVNSDCKYLLLQYCFEELKLIRVQLKTDERNLRSQQAIERIGAVKEGLLRNERILDNGYIRNAVLYSIINDEWPSVKQRFFERNGKYAQKQ</sequence>
<dbReference type="SUPFAM" id="SSF55729">
    <property type="entry name" value="Acyl-CoA N-acyltransferases (Nat)"/>
    <property type="match status" value="1"/>
</dbReference>
<accession>A0A0A6XZH1</accession>
<keyword evidence="3" id="KW-0808">Transferase</keyword>
<reference evidence="2 4" key="1">
    <citation type="submission" date="2014-10" db="EMBL/GenBank/DDBJ databases">
        <title>Draft genome of phytase producing Bacillus ginsengihumi strain M2.11.</title>
        <authorList>
            <person name="Toymentseva A."/>
            <person name="Boulygina E.A."/>
            <person name="Kazakov S.V."/>
            <person name="Kayumov I."/>
            <person name="Suleimanova A.D."/>
            <person name="Mardanova A.M."/>
            <person name="Maria S.N."/>
            <person name="Sergey M.Y."/>
            <person name="Sharipova M.R."/>
        </authorList>
    </citation>
    <scope>NUCLEOTIDE SEQUENCE [LARGE SCALE GENOMIC DNA]</scope>
    <source>
        <strain evidence="2 4">M2.11</strain>
    </source>
</reference>
<evidence type="ECO:0000313" key="3">
    <source>
        <dbReference type="EMBL" id="NEY20765.1"/>
    </source>
</evidence>
<dbReference type="Proteomes" id="UP000476934">
    <property type="component" value="Unassembled WGS sequence"/>
</dbReference>
<dbReference type="RefSeq" id="WP_025728525.1">
    <property type="nucleotide sequence ID" value="NZ_JAAIWK010000020.1"/>
</dbReference>
<dbReference type="EMBL" id="JRUN01000022">
    <property type="protein sequence ID" value="KHD85507.1"/>
    <property type="molecule type" value="Genomic_DNA"/>
</dbReference>
<reference evidence="3 5" key="3">
    <citation type="submission" date="2020-03" db="EMBL/GenBank/DDBJ databases">
        <title>Bacillus aquiflavi sp. nov., isolated from yellow water of strong flavor Chinese baijiu in Yibin region of China.</title>
        <authorList>
            <person name="Xie J."/>
        </authorList>
    </citation>
    <scope>NUCLEOTIDE SEQUENCE [LARGE SCALE GENOMIC DNA]</scope>
    <source>
        <strain evidence="3 5">Gsoil 114</strain>
    </source>
</reference>
<reference evidence="3 5" key="2">
    <citation type="submission" date="2020-02" db="EMBL/GenBank/DDBJ databases">
        <authorList>
            <person name="Feng H."/>
        </authorList>
    </citation>
    <scope>NUCLEOTIDE SEQUENCE [LARGE SCALE GENOMIC DNA]</scope>
    <source>
        <strain evidence="3 5">Gsoil 114</strain>
    </source>
</reference>
<dbReference type="EMBL" id="JAAIWK010000020">
    <property type="protein sequence ID" value="NEY20765.1"/>
    <property type="molecule type" value="Genomic_DNA"/>
</dbReference>
<dbReference type="OrthoDB" id="9795199at2"/>
<dbReference type="PROSITE" id="PS51186">
    <property type="entry name" value="GNAT"/>
    <property type="match status" value="1"/>
</dbReference>
<dbReference type="Pfam" id="PF13302">
    <property type="entry name" value="Acetyltransf_3"/>
    <property type="match status" value="1"/>
</dbReference>
<gene>
    <name evidence="3" type="ORF">G4D61_12435</name>
    <name evidence="2" type="ORF">NG54_09065</name>
</gene>
<evidence type="ECO:0000313" key="4">
    <source>
        <dbReference type="Proteomes" id="UP000030588"/>
    </source>
</evidence>
<dbReference type="AlphaFoldDB" id="A0A0A6XZH1"/>
<feature type="domain" description="N-acetyltransferase" evidence="1">
    <location>
        <begin position="17"/>
        <end position="182"/>
    </location>
</feature>
<dbReference type="Gene3D" id="3.40.630.30">
    <property type="match status" value="1"/>
</dbReference>
<evidence type="ECO:0000259" key="1">
    <source>
        <dbReference type="PROSITE" id="PS51186"/>
    </source>
</evidence>
<dbReference type="InterPro" id="IPR016181">
    <property type="entry name" value="Acyl_CoA_acyltransferase"/>
</dbReference>
<dbReference type="GO" id="GO:0016747">
    <property type="term" value="F:acyltransferase activity, transferring groups other than amino-acyl groups"/>
    <property type="evidence" value="ECO:0007669"/>
    <property type="project" value="InterPro"/>
</dbReference>
<dbReference type="PANTHER" id="PTHR43610">
    <property type="entry name" value="BLL6696 PROTEIN"/>
    <property type="match status" value="1"/>
</dbReference>
<dbReference type="InterPro" id="IPR000182">
    <property type="entry name" value="GNAT_dom"/>
</dbReference>
<evidence type="ECO:0000313" key="5">
    <source>
        <dbReference type="Proteomes" id="UP000476934"/>
    </source>
</evidence>
<dbReference type="STRING" id="363870.NG54_09065"/>
<proteinExistence type="predicted"/>
<protein>
    <submittedName>
        <fullName evidence="3">GNAT family N-acetyltransferase</fullName>
    </submittedName>
</protein>
<dbReference type="Proteomes" id="UP000030588">
    <property type="component" value="Unassembled WGS sequence"/>
</dbReference>
<keyword evidence="5" id="KW-1185">Reference proteome</keyword>
<organism evidence="2 4">
    <name type="scientific">Heyndrickxia ginsengihumi</name>
    <dbReference type="NCBI Taxonomy" id="363870"/>
    <lineage>
        <taxon>Bacteria</taxon>
        <taxon>Bacillati</taxon>
        <taxon>Bacillota</taxon>
        <taxon>Bacilli</taxon>
        <taxon>Bacillales</taxon>
        <taxon>Bacillaceae</taxon>
        <taxon>Heyndrickxia</taxon>
    </lineage>
</organism>
<evidence type="ECO:0000313" key="2">
    <source>
        <dbReference type="EMBL" id="KHD85507.1"/>
    </source>
</evidence>
<comment type="caution">
    <text evidence="2">The sequence shown here is derived from an EMBL/GenBank/DDBJ whole genome shotgun (WGS) entry which is preliminary data.</text>
</comment>